<protein>
    <submittedName>
        <fullName evidence="4">Iron-containing alcohol dehydrogenase</fullName>
        <ecNumber evidence="4">1.1.1.-</ecNumber>
    </submittedName>
</protein>
<accession>A0ABU3NUS1</accession>
<dbReference type="Gene3D" id="1.20.1090.10">
    <property type="entry name" value="Dehydroquinate synthase-like - alpha domain"/>
    <property type="match status" value="1"/>
</dbReference>
<feature type="domain" description="Alcohol dehydrogenase iron-type/glycerol dehydrogenase GldA" evidence="2">
    <location>
        <begin position="10"/>
        <end position="174"/>
    </location>
</feature>
<dbReference type="SUPFAM" id="SSF56796">
    <property type="entry name" value="Dehydroquinate synthase-like"/>
    <property type="match status" value="1"/>
</dbReference>
<name>A0ABU3NUS1_9FIRM</name>
<sequence>MKELRFHGRSIVTGRGAVGFLKDLPVARAFIVTGGSSVVRNGMLAKIQDLLAGKGCQTLVYSGIPKNPPVETVVDGIARMREFAPDTVIGIGGGSALDAAKVMSVFYEHPELDVAAAFRQAIPQQREKIRLIAIPGTSGTASEVTCFAVLTYRGEDLKVGGKSPAFVPDYAILDVDMTLSMPRNVAAETGMDAMAHAVECYTNPALDDFTETMAAGAVEGLYRHLPASCAVGDAAAREKVHNYQCLAGCAFANVGTGLDHGIAHAFGGRYDLGHGLLIAVALPYVLEFNSRDPLVREKLARLAKRIDRDDFVAAIRELNSRLGIPASFKALGISEADFAADFATLTENSLKGSTRVNPVPVSTDDMQVILRSIYEGRSIQ</sequence>
<gene>
    <name evidence="4" type="ORF">Q4T40_04845</name>
</gene>
<dbReference type="GO" id="GO:0016491">
    <property type="term" value="F:oxidoreductase activity"/>
    <property type="evidence" value="ECO:0007669"/>
    <property type="project" value="UniProtKB-KW"/>
</dbReference>
<evidence type="ECO:0000256" key="1">
    <source>
        <dbReference type="ARBA" id="ARBA00023002"/>
    </source>
</evidence>
<dbReference type="InterPro" id="IPR056798">
    <property type="entry name" value="ADH_Fe_C"/>
</dbReference>
<evidence type="ECO:0000259" key="2">
    <source>
        <dbReference type="Pfam" id="PF00465"/>
    </source>
</evidence>
<dbReference type="PANTHER" id="PTHR11496">
    <property type="entry name" value="ALCOHOL DEHYDROGENASE"/>
    <property type="match status" value="1"/>
</dbReference>
<keyword evidence="5" id="KW-1185">Reference proteome</keyword>
<dbReference type="PANTHER" id="PTHR11496:SF83">
    <property type="entry name" value="HYDROXYACID-OXOACID TRANSHYDROGENASE, MITOCHONDRIAL"/>
    <property type="match status" value="1"/>
</dbReference>
<dbReference type="InterPro" id="IPR001670">
    <property type="entry name" value="ADH_Fe/GldA"/>
</dbReference>
<dbReference type="InterPro" id="IPR034802">
    <property type="entry name" value="NADPH_BDH"/>
</dbReference>
<keyword evidence="1 4" id="KW-0560">Oxidoreductase</keyword>
<dbReference type="InterPro" id="IPR039697">
    <property type="entry name" value="Alcohol_dehydrogenase_Fe"/>
</dbReference>
<dbReference type="RefSeq" id="WP_413779104.1">
    <property type="nucleotide sequence ID" value="NZ_JAUOZS010000001.1"/>
</dbReference>
<dbReference type="EMBL" id="JAUOZS010000001">
    <property type="protein sequence ID" value="MDT8900566.1"/>
    <property type="molecule type" value="Genomic_DNA"/>
</dbReference>
<dbReference type="CDD" id="cd08179">
    <property type="entry name" value="NADPH_BDH"/>
    <property type="match status" value="1"/>
</dbReference>
<evidence type="ECO:0000313" key="5">
    <source>
        <dbReference type="Proteomes" id="UP001254848"/>
    </source>
</evidence>
<dbReference type="Gene3D" id="3.40.50.1970">
    <property type="match status" value="1"/>
</dbReference>
<reference evidence="4 5" key="1">
    <citation type="submission" date="2023-07" db="EMBL/GenBank/DDBJ databases">
        <title>The novel representative of Negativicutes class, Anaeroselena agilis gen. nov. sp. nov.</title>
        <authorList>
            <person name="Prokofeva M.I."/>
            <person name="Elcheninov A.G."/>
            <person name="Klyukina A."/>
            <person name="Kublanov I.V."/>
            <person name="Frolov E.N."/>
            <person name="Podosokorskaya O.A."/>
        </authorList>
    </citation>
    <scope>NUCLEOTIDE SEQUENCE [LARGE SCALE GENOMIC DNA]</scope>
    <source>
        <strain evidence="4 5">4137-cl</strain>
    </source>
</reference>
<feature type="domain" description="Fe-containing alcohol dehydrogenase-like C-terminal" evidence="3">
    <location>
        <begin position="187"/>
        <end position="374"/>
    </location>
</feature>
<evidence type="ECO:0000259" key="3">
    <source>
        <dbReference type="Pfam" id="PF25137"/>
    </source>
</evidence>
<dbReference type="Proteomes" id="UP001254848">
    <property type="component" value="Unassembled WGS sequence"/>
</dbReference>
<dbReference type="Pfam" id="PF25137">
    <property type="entry name" value="ADH_Fe_C"/>
    <property type="match status" value="1"/>
</dbReference>
<proteinExistence type="predicted"/>
<organism evidence="4 5">
    <name type="scientific">Anaeroselena agilis</name>
    <dbReference type="NCBI Taxonomy" id="3063788"/>
    <lineage>
        <taxon>Bacteria</taxon>
        <taxon>Bacillati</taxon>
        <taxon>Bacillota</taxon>
        <taxon>Negativicutes</taxon>
        <taxon>Acetonemataceae</taxon>
        <taxon>Anaeroselena</taxon>
    </lineage>
</organism>
<evidence type="ECO:0000313" key="4">
    <source>
        <dbReference type="EMBL" id="MDT8900566.1"/>
    </source>
</evidence>
<dbReference type="InterPro" id="IPR018211">
    <property type="entry name" value="ADH_Fe_CS"/>
</dbReference>
<comment type="caution">
    <text evidence="4">The sequence shown here is derived from an EMBL/GenBank/DDBJ whole genome shotgun (WGS) entry which is preliminary data.</text>
</comment>
<dbReference type="EC" id="1.1.1.-" evidence="4"/>
<dbReference type="Pfam" id="PF00465">
    <property type="entry name" value="Fe-ADH"/>
    <property type="match status" value="1"/>
</dbReference>
<dbReference type="PROSITE" id="PS00913">
    <property type="entry name" value="ADH_IRON_1"/>
    <property type="match status" value="1"/>
</dbReference>